<keyword evidence="2" id="KW-1185">Reference proteome</keyword>
<evidence type="ECO:0000313" key="2">
    <source>
        <dbReference type="Proteomes" id="UP000004477"/>
    </source>
</evidence>
<evidence type="ECO:0000313" key="1">
    <source>
        <dbReference type="EMBL" id="EFB34821.1"/>
    </source>
</evidence>
<protein>
    <submittedName>
        <fullName evidence="1">Uncharacterized protein</fullName>
    </submittedName>
</protein>
<dbReference type="HOGENOM" id="CLU_2956755_0_0_10"/>
<accession>D1PEZ5</accession>
<dbReference type="EMBL" id="ACBX02000029">
    <property type="protein sequence ID" value="EFB34821.1"/>
    <property type="molecule type" value="Genomic_DNA"/>
</dbReference>
<reference evidence="1" key="1">
    <citation type="submission" date="2009-11" db="EMBL/GenBank/DDBJ databases">
        <authorList>
            <person name="Weinstock G."/>
            <person name="Sodergren E."/>
            <person name="Clifton S."/>
            <person name="Fulton L."/>
            <person name="Fulton B."/>
            <person name="Courtney L."/>
            <person name="Fronick C."/>
            <person name="Harrison M."/>
            <person name="Strong C."/>
            <person name="Farmer C."/>
            <person name="Delahaunty K."/>
            <person name="Markovic C."/>
            <person name="Hall O."/>
            <person name="Minx P."/>
            <person name="Tomlinson C."/>
            <person name="Mitreva M."/>
            <person name="Nelson J."/>
            <person name="Hou S."/>
            <person name="Wollam A."/>
            <person name="Pepin K.H."/>
            <person name="Johnson M."/>
            <person name="Bhonagiri V."/>
            <person name="Nash W.E."/>
            <person name="Warren W."/>
            <person name="Chinwalla A."/>
            <person name="Mardis E.R."/>
            <person name="Wilson R.K."/>
        </authorList>
    </citation>
    <scope>NUCLEOTIDE SEQUENCE [LARGE SCALE GENOMIC DNA]</scope>
    <source>
        <strain evidence="1">DSM 18205</strain>
    </source>
</reference>
<dbReference type="PaxDb" id="537011-PREVCOP_05801"/>
<dbReference type="Proteomes" id="UP000004477">
    <property type="component" value="Unassembled WGS sequence"/>
</dbReference>
<proteinExistence type="predicted"/>
<comment type="caution">
    <text evidence="1">The sequence shown here is derived from an EMBL/GenBank/DDBJ whole genome shotgun (WGS) entry which is preliminary data.</text>
</comment>
<dbReference type="AlphaFoldDB" id="D1PEZ5"/>
<organism evidence="1 2">
    <name type="scientific">Segatella copri DSM 18205</name>
    <dbReference type="NCBI Taxonomy" id="537011"/>
    <lineage>
        <taxon>Bacteria</taxon>
        <taxon>Pseudomonadati</taxon>
        <taxon>Bacteroidota</taxon>
        <taxon>Bacteroidia</taxon>
        <taxon>Bacteroidales</taxon>
        <taxon>Prevotellaceae</taxon>
        <taxon>Segatella</taxon>
    </lineage>
</organism>
<name>D1PEZ5_9BACT</name>
<gene>
    <name evidence="1" type="ORF">PREVCOP_05801</name>
</gene>
<sequence length="59" mass="7019">MFSISFFLYTLLYISCYFTSSPIYNDKTCDMVTVCDAKLRKIKKICKHFREYLPDVCKS</sequence>